<dbReference type="AlphaFoldDB" id="A0A3S9MUP0"/>
<evidence type="ECO:0000313" key="2">
    <source>
        <dbReference type="EMBL" id="AZQ42892.1"/>
    </source>
</evidence>
<accession>A0A3S9MUP0</accession>
<name>A0A3S9MUP0_9FLAO</name>
<proteinExistence type="predicted"/>
<dbReference type="KEGG" id="noj:EJ995_01060"/>
<dbReference type="EMBL" id="CP034549">
    <property type="protein sequence ID" value="AZQ42892.1"/>
    <property type="molecule type" value="Genomic_DNA"/>
</dbReference>
<dbReference type="OrthoDB" id="1525222at2"/>
<dbReference type="RefSeq" id="WP_126444770.1">
    <property type="nucleotide sequence ID" value="NZ_CP034549.1"/>
</dbReference>
<protein>
    <submittedName>
        <fullName evidence="2">DUF4296 domain-containing protein</fullName>
    </submittedName>
</protein>
<evidence type="ECO:0000313" key="3">
    <source>
        <dbReference type="Proteomes" id="UP000279600"/>
    </source>
</evidence>
<dbReference type="InterPro" id="IPR025381">
    <property type="entry name" value="DUF4296"/>
</dbReference>
<dbReference type="Proteomes" id="UP000279600">
    <property type="component" value="Chromosome"/>
</dbReference>
<reference evidence="2 3" key="1">
    <citation type="submission" date="2018-12" db="EMBL/GenBank/DDBJ databases">
        <title>Complete genome of Nonlabens sp. MJ115.</title>
        <authorList>
            <person name="Choi H.S."/>
            <person name="Jung J."/>
        </authorList>
    </citation>
    <scope>NUCLEOTIDE SEQUENCE [LARGE SCALE GENOMIC DNA]</scope>
    <source>
        <strain evidence="2 3">MJ115</strain>
    </source>
</reference>
<gene>
    <name evidence="2" type="ORF">EJ995_01060</name>
</gene>
<keyword evidence="3" id="KW-1185">Reference proteome</keyword>
<feature type="domain" description="DUF4296" evidence="1">
    <location>
        <begin position="25"/>
        <end position="106"/>
    </location>
</feature>
<organism evidence="2 3">
    <name type="scientific">Nonlabens ponticola</name>
    <dbReference type="NCBI Taxonomy" id="2496866"/>
    <lineage>
        <taxon>Bacteria</taxon>
        <taxon>Pseudomonadati</taxon>
        <taxon>Bacteroidota</taxon>
        <taxon>Flavobacteriia</taxon>
        <taxon>Flavobacteriales</taxon>
        <taxon>Flavobacteriaceae</taxon>
        <taxon>Nonlabens</taxon>
    </lineage>
</organism>
<evidence type="ECO:0000259" key="1">
    <source>
        <dbReference type="Pfam" id="PF14129"/>
    </source>
</evidence>
<dbReference type="PROSITE" id="PS51257">
    <property type="entry name" value="PROKAR_LIPOPROTEIN"/>
    <property type="match status" value="1"/>
</dbReference>
<dbReference type="Pfam" id="PF14129">
    <property type="entry name" value="DUF4296"/>
    <property type="match status" value="1"/>
</dbReference>
<sequence>MRNLVVILFIFLTTSCTDIQTAEKPDDFYGDQKMADILTDLYLIDGSMSNNRSAFTKLKTLPTDYIYDKYNTDSVTYRENFLYYADRVEEYQQVLEIVEQNLEVVKDSVEARQQRVNKRITTPAEPTEIIKDPDNQ</sequence>